<evidence type="ECO:0000313" key="3">
    <source>
        <dbReference type="Proteomes" id="UP001209076"/>
    </source>
</evidence>
<organism evidence="2 3">
    <name type="scientific">Paracholeplasma vituli</name>
    <dbReference type="NCBI Taxonomy" id="69473"/>
    <lineage>
        <taxon>Bacteria</taxon>
        <taxon>Bacillati</taxon>
        <taxon>Mycoplasmatota</taxon>
        <taxon>Mollicutes</taxon>
        <taxon>Acholeplasmatales</taxon>
        <taxon>Acholeplasmataceae</taxon>
        <taxon>Paracholeplasma</taxon>
    </lineage>
</organism>
<dbReference type="RefSeq" id="WP_262096596.1">
    <property type="nucleotide sequence ID" value="NZ_JAOEGN010000011.1"/>
</dbReference>
<evidence type="ECO:0000259" key="1">
    <source>
        <dbReference type="Pfam" id="PF09862"/>
    </source>
</evidence>
<comment type="caution">
    <text evidence="2">The sequence shown here is derived from an EMBL/GenBank/DDBJ whole genome shotgun (WGS) entry which is preliminary data.</text>
</comment>
<accession>A0ABT2PWG8</accession>
<reference evidence="3" key="1">
    <citation type="submission" date="2023-07" db="EMBL/GenBank/DDBJ databases">
        <title>Novel Mycoplasma species identified in domestic and wild animals.</title>
        <authorList>
            <person name="Volokhov D.V."/>
            <person name="Furtak V.A."/>
            <person name="Zagorodnyaya T.A."/>
        </authorList>
    </citation>
    <scope>NUCLEOTIDE SEQUENCE [LARGE SCALE GENOMIC DNA]</scope>
    <source>
        <strain evidence="3">92-19</strain>
    </source>
</reference>
<name>A0ABT2PWG8_9MOLU</name>
<evidence type="ECO:0000313" key="2">
    <source>
        <dbReference type="EMBL" id="MCU0105299.1"/>
    </source>
</evidence>
<dbReference type="InterPro" id="IPR018658">
    <property type="entry name" value="DUF2089"/>
</dbReference>
<proteinExistence type="predicted"/>
<dbReference type="EMBL" id="JAOEGN010000011">
    <property type="protein sequence ID" value="MCU0105299.1"/>
    <property type="molecule type" value="Genomic_DNA"/>
</dbReference>
<keyword evidence="3" id="KW-1185">Reference proteome</keyword>
<gene>
    <name evidence="2" type="ORF">N7603_06470</name>
</gene>
<feature type="domain" description="DUF2089" evidence="1">
    <location>
        <begin position="41"/>
        <end position="87"/>
    </location>
</feature>
<dbReference type="Pfam" id="PF09862">
    <property type="entry name" value="DUF2089"/>
    <property type="match status" value="1"/>
</dbReference>
<sequence length="122" mass="14149">MRDITKAFELIGADLVVTEIQSKKKDITVRGEFQLSKFDYLTKEQQYFIEVFIKNQGNIKQIEKELGISYPTVKKSLEEVTSALGYKVEDSKDDEKRIEIFEKIRKGELSIEDAEALLKKLK</sequence>
<protein>
    <submittedName>
        <fullName evidence="2">DUF2089 domain-containing protein</fullName>
    </submittedName>
</protein>
<dbReference type="Proteomes" id="UP001209076">
    <property type="component" value="Unassembled WGS sequence"/>
</dbReference>